<keyword evidence="5" id="KW-1015">Disulfide bond</keyword>
<keyword evidence="3 6" id="KW-0274">FAD</keyword>
<keyword evidence="9" id="KW-1185">Reference proteome</keyword>
<dbReference type="Gene3D" id="1.20.120.310">
    <property type="entry name" value="ERV/ALR sulfhydryl oxidase domain"/>
    <property type="match status" value="1"/>
</dbReference>
<organism evidence="8 9">
    <name type="scientific">Batrachochytrium salamandrivorans</name>
    <dbReference type="NCBI Taxonomy" id="1357716"/>
    <lineage>
        <taxon>Eukaryota</taxon>
        <taxon>Fungi</taxon>
        <taxon>Fungi incertae sedis</taxon>
        <taxon>Chytridiomycota</taxon>
        <taxon>Chytridiomycota incertae sedis</taxon>
        <taxon>Chytridiomycetes</taxon>
        <taxon>Rhizophydiales</taxon>
        <taxon>Rhizophydiales incertae sedis</taxon>
        <taxon>Batrachochytrium</taxon>
    </lineage>
</organism>
<sequence length="196" mass="21504">MAPATAESKPPTPTESCGVCTDFKVLRRKRFPMVATTTQSTKNPSTPLAMGVAGVMGTAVLATADSPPTPDLDAVTVPSYSPMPCPPDSSELGASTWTFLHTMAAYYPESPSVEDKQAMRSFVSGLARFYPCWHCASHLQEHLKTNPPIVDSNSTLSDWFCKVHNNVNARQGKPEFDCSQVFARWRTQRKECTDEE</sequence>
<dbReference type="PROSITE" id="PS51324">
    <property type="entry name" value="ERV_ALR"/>
    <property type="match status" value="1"/>
</dbReference>
<evidence type="ECO:0000256" key="1">
    <source>
        <dbReference type="ARBA" id="ARBA00001974"/>
    </source>
</evidence>
<comment type="catalytic activity">
    <reaction evidence="6">
        <text>2 R'C(R)SH + O2 = R'C(R)S-S(R)CR' + H2O2</text>
        <dbReference type="Rhea" id="RHEA:17357"/>
        <dbReference type="ChEBI" id="CHEBI:15379"/>
        <dbReference type="ChEBI" id="CHEBI:16240"/>
        <dbReference type="ChEBI" id="CHEBI:16520"/>
        <dbReference type="ChEBI" id="CHEBI:17412"/>
        <dbReference type="EC" id="1.8.3.2"/>
    </reaction>
</comment>
<gene>
    <name evidence="8" type="ORF">BASA50_003276</name>
</gene>
<evidence type="ECO:0000256" key="2">
    <source>
        <dbReference type="ARBA" id="ARBA00022630"/>
    </source>
</evidence>
<evidence type="ECO:0000256" key="5">
    <source>
        <dbReference type="ARBA" id="ARBA00023157"/>
    </source>
</evidence>
<comment type="caution">
    <text evidence="8">The sequence shown here is derived from an EMBL/GenBank/DDBJ whole genome shotgun (WGS) entry which is preliminary data.</text>
</comment>
<evidence type="ECO:0000256" key="4">
    <source>
        <dbReference type="ARBA" id="ARBA00023002"/>
    </source>
</evidence>
<accession>A0ABQ8FM26</accession>
<comment type="cofactor">
    <cofactor evidence="1 6">
        <name>FAD</name>
        <dbReference type="ChEBI" id="CHEBI:57692"/>
    </cofactor>
</comment>
<keyword evidence="2 6" id="KW-0285">Flavoprotein</keyword>
<dbReference type="Proteomes" id="UP001648503">
    <property type="component" value="Unassembled WGS sequence"/>
</dbReference>
<evidence type="ECO:0000313" key="8">
    <source>
        <dbReference type="EMBL" id="KAH6599066.1"/>
    </source>
</evidence>
<feature type="domain" description="ERV/ALR sulfhydryl oxidase" evidence="7">
    <location>
        <begin position="85"/>
        <end position="185"/>
    </location>
</feature>
<dbReference type="EMBL" id="JAFCIX010000079">
    <property type="protein sequence ID" value="KAH6599066.1"/>
    <property type="molecule type" value="Genomic_DNA"/>
</dbReference>
<dbReference type="Pfam" id="PF04777">
    <property type="entry name" value="Evr1_Alr"/>
    <property type="match status" value="1"/>
</dbReference>
<dbReference type="PANTHER" id="PTHR12645:SF0">
    <property type="entry name" value="FAD-LINKED SULFHYDRYL OXIDASE ALR"/>
    <property type="match status" value="1"/>
</dbReference>
<dbReference type="SUPFAM" id="SSF69000">
    <property type="entry name" value="FAD-dependent thiol oxidase"/>
    <property type="match status" value="1"/>
</dbReference>
<dbReference type="EC" id="1.8.3.2" evidence="6"/>
<dbReference type="InterPro" id="IPR039799">
    <property type="entry name" value="ALR/ERV"/>
</dbReference>
<reference evidence="8 9" key="1">
    <citation type="submission" date="2021-02" db="EMBL/GenBank/DDBJ databases">
        <title>Variation within the Batrachochytrium salamandrivorans European outbreak.</title>
        <authorList>
            <person name="Kelly M."/>
            <person name="Pasmans F."/>
            <person name="Shea T.P."/>
            <person name="Munoz J.F."/>
            <person name="Carranza S."/>
            <person name="Cuomo C.A."/>
            <person name="Martel A."/>
        </authorList>
    </citation>
    <scope>NUCLEOTIDE SEQUENCE [LARGE SCALE GENOMIC DNA]</scope>
    <source>
        <strain evidence="8 9">AMFP18/2</strain>
    </source>
</reference>
<proteinExistence type="predicted"/>
<evidence type="ECO:0000259" key="7">
    <source>
        <dbReference type="PROSITE" id="PS51324"/>
    </source>
</evidence>
<dbReference type="PANTHER" id="PTHR12645">
    <property type="entry name" value="ALR/ERV"/>
    <property type="match status" value="1"/>
</dbReference>
<evidence type="ECO:0000256" key="3">
    <source>
        <dbReference type="ARBA" id="ARBA00022827"/>
    </source>
</evidence>
<dbReference type="InterPro" id="IPR017905">
    <property type="entry name" value="ERV/ALR_sulphydryl_oxidase"/>
</dbReference>
<dbReference type="InterPro" id="IPR036774">
    <property type="entry name" value="ERV/ALR_sulphydryl_oxid_sf"/>
</dbReference>
<name>A0ABQ8FM26_9FUNG</name>
<protein>
    <recommendedName>
        <fullName evidence="6">Sulfhydryl oxidase</fullName>
        <ecNumber evidence="6">1.8.3.2</ecNumber>
    </recommendedName>
</protein>
<keyword evidence="4 6" id="KW-0560">Oxidoreductase</keyword>
<evidence type="ECO:0000313" key="9">
    <source>
        <dbReference type="Proteomes" id="UP001648503"/>
    </source>
</evidence>
<evidence type="ECO:0000256" key="6">
    <source>
        <dbReference type="RuleBase" id="RU371123"/>
    </source>
</evidence>